<sequence length="321" mass="35735">MSATEDFSSINRSKADFSAIYVQPDPRAYFRTLGALGYVIPHLARPVFDQLIEARQRAKGGGPITVLDLGCSYGVNAALMKYAINYDHLAERYDTLTYQPSAPEEVLRLDRHYFASWPKKRDIRVIGLDISREAVRYAEDCGILDVGIVADLENEDISPLAAQELSKVDLIVSTGCVGYVSNRTFERLAACTAHGEAPWVASFVLRMFDYGDIAQTLKRQGLVTQKFEGATFVQRRFRDEEEMRGTLDALSGRNLSPAGKEAEGLFHAELFFSRPKAESEAMPINRLISVASGANRNYGRRPRVPTRPVKTVRQARPAIPA</sequence>
<proteinExistence type="predicted"/>
<gene>
    <name evidence="2" type="ORF">ACFOOQ_11320</name>
</gene>
<dbReference type="GO" id="GO:0008168">
    <property type="term" value="F:methyltransferase activity"/>
    <property type="evidence" value="ECO:0007669"/>
    <property type="project" value="UniProtKB-KW"/>
</dbReference>
<organism evidence="2 3">
    <name type="scientific">Ferrovibrio xuzhouensis</name>
    <dbReference type="NCBI Taxonomy" id="1576914"/>
    <lineage>
        <taxon>Bacteria</taxon>
        <taxon>Pseudomonadati</taxon>
        <taxon>Pseudomonadota</taxon>
        <taxon>Alphaproteobacteria</taxon>
        <taxon>Rhodospirillales</taxon>
        <taxon>Rhodospirillaceae</taxon>
        <taxon>Ferrovibrio</taxon>
    </lineage>
</organism>
<dbReference type="InterPro" id="IPR029063">
    <property type="entry name" value="SAM-dependent_MTases_sf"/>
</dbReference>
<dbReference type="RefSeq" id="WP_379726173.1">
    <property type="nucleotide sequence ID" value="NZ_JBHRYJ010000002.1"/>
</dbReference>
<dbReference type="CDD" id="cd02440">
    <property type="entry name" value="AdoMet_MTases"/>
    <property type="match status" value="1"/>
</dbReference>
<protein>
    <submittedName>
        <fullName evidence="2">SAM-dependent methyltransferase</fullName>
        <ecNumber evidence="2">2.1.1.-</ecNumber>
    </submittedName>
</protein>
<dbReference type="EC" id="2.1.1.-" evidence="2"/>
<name>A0ABV7VH81_9PROT</name>
<keyword evidence="3" id="KW-1185">Reference proteome</keyword>
<accession>A0ABV7VH81</accession>
<evidence type="ECO:0000256" key="1">
    <source>
        <dbReference type="SAM" id="MobiDB-lite"/>
    </source>
</evidence>
<keyword evidence="2" id="KW-0808">Transferase</keyword>
<comment type="caution">
    <text evidence="2">The sequence shown here is derived from an EMBL/GenBank/DDBJ whole genome shotgun (WGS) entry which is preliminary data.</text>
</comment>
<evidence type="ECO:0000313" key="3">
    <source>
        <dbReference type="Proteomes" id="UP001595711"/>
    </source>
</evidence>
<keyword evidence="2" id="KW-0489">Methyltransferase</keyword>
<reference evidence="3" key="1">
    <citation type="journal article" date="2019" name="Int. J. Syst. Evol. Microbiol.">
        <title>The Global Catalogue of Microorganisms (GCM) 10K type strain sequencing project: providing services to taxonomists for standard genome sequencing and annotation.</title>
        <authorList>
            <consortium name="The Broad Institute Genomics Platform"/>
            <consortium name="The Broad Institute Genome Sequencing Center for Infectious Disease"/>
            <person name="Wu L."/>
            <person name="Ma J."/>
        </authorList>
    </citation>
    <scope>NUCLEOTIDE SEQUENCE [LARGE SCALE GENOMIC DNA]</scope>
    <source>
        <strain evidence="3">KCTC 42182</strain>
    </source>
</reference>
<dbReference type="EMBL" id="JBHRYJ010000002">
    <property type="protein sequence ID" value="MFC3676137.1"/>
    <property type="molecule type" value="Genomic_DNA"/>
</dbReference>
<feature type="region of interest" description="Disordered" evidence="1">
    <location>
        <begin position="296"/>
        <end position="321"/>
    </location>
</feature>
<evidence type="ECO:0000313" key="2">
    <source>
        <dbReference type="EMBL" id="MFC3676137.1"/>
    </source>
</evidence>
<dbReference type="Gene3D" id="3.40.50.150">
    <property type="entry name" value="Vaccinia Virus protein VP39"/>
    <property type="match status" value="1"/>
</dbReference>
<dbReference type="SUPFAM" id="SSF53335">
    <property type="entry name" value="S-adenosyl-L-methionine-dependent methyltransferases"/>
    <property type="match status" value="1"/>
</dbReference>
<dbReference type="Proteomes" id="UP001595711">
    <property type="component" value="Unassembled WGS sequence"/>
</dbReference>
<dbReference type="GO" id="GO:0032259">
    <property type="term" value="P:methylation"/>
    <property type="evidence" value="ECO:0007669"/>
    <property type="project" value="UniProtKB-KW"/>
</dbReference>